<keyword evidence="2" id="KW-1185">Reference proteome</keyword>
<dbReference type="EMBL" id="WTXG01000093">
    <property type="protein sequence ID" value="KAI0293622.1"/>
    <property type="molecule type" value="Genomic_DNA"/>
</dbReference>
<comment type="caution">
    <text evidence="1">The sequence shown here is derived from an EMBL/GenBank/DDBJ whole genome shotgun (WGS) entry which is preliminary data.</text>
</comment>
<proteinExistence type="predicted"/>
<name>A0AAD4QK45_9AGAM</name>
<sequence>MEKSVDGCFKFGLFVGIGKLTFMWAQKRLNPSEIGGRCDHVHIGAVVGNTLNTIFLHFGILSYLATIEGAPLTKRPKERAPFLPFVLEGKEILGLCNTRTLVSN</sequence>
<accession>A0AAD4QK45</accession>
<protein>
    <submittedName>
        <fullName evidence="1">Uncharacterized protein</fullName>
    </submittedName>
</protein>
<evidence type="ECO:0000313" key="1">
    <source>
        <dbReference type="EMBL" id="KAI0293622.1"/>
    </source>
</evidence>
<dbReference type="AlphaFoldDB" id="A0AAD4QK45"/>
<organism evidence="1 2">
    <name type="scientific">Multifurca ochricompacta</name>
    <dbReference type="NCBI Taxonomy" id="376703"/>
    <lineage>
        <taxon>Eukaryota</taxon>
        <taxon>Fungi</taxon>
        <taxon>Dikarya</taxon>
        <taxon>Basidiomycota</taxon>
        <taxon>Agaricomycotina</taxon>
        <taxon>Agaricomycetes</taxon>
        <taxon>Russulales</taxon>
        <taxon>Russulaceae</taxon>
        <taxon>Multifurca</taxon>
    </lineage>
</organism>
<gene>
    <name evidence="1" type="ORF">B0F90DRAFT_1393436</name>
</gene>
<dbReference type="Proteomes" id="UP001203297">
    <property type="component" value="Unassembled WGS sequence"/>
</dbReference>
<evidence type="ECO:0000313" key="2">
    <source>
        <dbReference type="Proteomes" id="UP001203297"/>
    </source>
</evidence>
<reference evidence="1" key="1">
    <citation type="journal article" date="2022" name="New Phytol.">
        <title>Evolutionary transition to the ectomycorrhizal habit in the genomes of a hyperdiverse lineage of mushroom-forming fungi.</title>
        <authorList>
            <person name="Looney B."/>
            <person name="Miyauchi S."/>
            <person name="Morin E."/>
            <person name="Drula E."/>
            <person name="Courty P.E."/>
            <person name="Kohler A."/>
            <person name="Kuo A."/>
            <person name="LaButti K."/>
            <person name="Pangilinan J."/>
            <person name="Lipzen A."/>
            <person name="Riley R."/>
            <person name="Andreopoulos W."/>
            <person name="He G."/>
            <person name="Johnson J."/>
            <person name="Nolan M."/>
            <person name="Tritt A."/>
            <person name="Barry K.W."/>
            <person name="Grigoriev I.V."/>
            <person name="Nagy L.G."/>
            <person name="Hibbett D."/>
            <person name="Henrissat B."/>
            <person name="Matheny P.B."/>
            <person name="Labbe J."/>
            <person name="Martin F.M."/>
        </authorList>
    </citation>
    <scope>NUCLEOTIDE SEQUENCE</scope>
    <source>
        <strain evidence="1">BPL690</strain>
    </source>
</reference>